<evidence type="ECO:0000256" key="1">
    <source>
        <dbReference type="ARBA" id="ARBA00004395"/>
    </source>
</evidence>
<dbReference type="GO" id="GO:0006891">
    <property type="term" value="P:intra-Golgi vesicle-mediated transport"/>
    <property type="evidence" value="ECO:0007669"/>
    <property type="project" value="InterPro"/>
</dbReference>
<name>A0A1B6DHA7_9HEMI</name>
<evidence type="ECO:0000256" key="8">
    <source>
        <dbReference type="SAM" id="MobiDB-lite"/>
    </source>
</evidence>
<protein>
    <recommendedName>
        <fullName evidence="3">Conserved oligomeric Golgi complex subunit 1</fullName>
    </recommendedName>
</protein>
<dbReference type="InterPro" id="IPR033370">
    <property type="entry name" value="COG1"/>
</dbReference>
<feature type="compositionally biased region" description="Polar residues" evidence="8">
    <location>
        <begin position="532"/>
        <end position="547"/>
    </location>
</feature>
<evidence type="ECO:0000256" key="6">
    <source>
        <dbReference type="ARBA" id="ARBA00023034"/>
    </source>
</evidence>
<dbReference type="EMBL" id="GEDC01012266">
    <property type="protein sequence ID" value="JAS25032.1"/>
    <property type="molecule type" value="Transcribed_RNA"/>
</dbReference>
<evidence type="ECO:0000256" key="7">
    <source>
        <dbReference type="ARBA" id="ARBA00023136"/>
    </source>
</evidence>
<evidence type="ECO:0000256" key="2">
    <source>
        <dbReference type="ARBA" id="ARBA00006653"/>
    </source>
</evidence>
<evidence type="ECO:0000256" key="5">
    <source>
        <dbReference type="ARBA" id="ARBA00022927"/>
    </source>
</evidence>
<dbReference type="GO" id="GO:0015031">
    <property type="term" value="P:protein transport"/>
    <property type="evidence" value="ECO:0007669"/>
    <property type="project" value="UniProtKB-KW"/>
</dbReference>
<feature type="region of interest" description="Disordered" evidence="8">
    <location>
        <begin position="518"/>
        <end position="547"/>
    </location>
</feature>
<evidence type="ECO:0000256" key="3">
    <source>
        <dbReference type="ARBA" id="ARBA00020978"/>
    </source>
</evidence>
<evidence type="ECO:0000256" key="4">
    <source>
        <dbReference type="ARBA" id="ARBA00022448"/>
    </source>
</evidence>
<reference evidence="9" key="1">
    <citation type="submission" date="2015-12" db="EMBL/GenBank/DDBJ databases">
        <title>De novo transcriptome assembly of four potential Pierce s Disease insect vectors from Arizona vineyards.</title>
        <authorList>
            <person name="Tassone E.E."/>
        </authorList>
    </citation>
    <scope>NUCLEOTIDE SEQUENCE</scope>
</reference>
<dbReference type="AlphaFoldDB" id="A0A1B6DHA7"/>
<keyword evidence="5" id="KW-0653">Protein transport</keyword>
<gene>
    <name evidence="9" type="ORF">g.16039</name>
</gene>
<dbReference type="PANTHER" id="PTHR31658">
    <property type="entry name" value="CONSERVED OLIGOMERIC GOLGI COMPLEX SUBUNIT 1"/>
    <property type="match status" value="1"/>
</dbReference>
<keyword evidence="7" id="KW-0472">Membrane</keyword>
<proteinExistence type="inferred from homology"/>
<feature type="non-terminal residue" evidence="9">
    <location>
        <position position="1"/>
    </location>
</feature>
<dbReference type="GO" id="GO:0017119">
    <property type="term" value="C:Golgi transport complex"/>
    <property type="evidence" value="ECO:0007669"/>
    <property type="project" value="InterPro"/>
</dbReference>
<keyword evidence="4" id="KW-0813">Transport</keyword>
<sequence length="564" mass="63166">DIPKTFISPIVADFRPQTSSELKNVTAKEMTSVVSNWLTWVQDFVNNKGGELLTLLSSLRSLQGLRDTVQILPEEWPLVLEKLSLKQSQNFWTELYRPLIIRRAILLVEVHWDTAINDVEVEVTKSVDDALLEGKQSELDLRWYVWKENPNDLGLKINSSESKRSKGLWLKSKGISPKVAELCEILEGKLTTLVNDLSTLCSDREVDPTVLSDIQTLKNHQQTVCAAALARIVTFVQKELEVREPNEITSILLARFLQSLPELCPSLHKCLSATESKTISWQEICNNLNSEVLSVYQTWLDLVKDRLVKDIQNKLKQPSSLTDLLKFTPQWELVCIEEGDESGEILKSELRVPSSPSFCLQAILNSVSAFVGHSSVPKQVCELLIDSLVPHIVSCYKPDLQTSTTQSQYLQHLLDVKYVTYLLVAPHKKVLQTQAQDIIAEIEGRVDPFDLNVFLPYVDDNVKRSVQRTQALLGLISATHNVSAVLNTKTEEPSVLAMSTTASTTWFPMLHITAPYSARPAQPANKPKGIKKSTSTPTLESNNENSARQTAASFFGAMATDWFG</sequence>
<evidence type="ECO:0000313" key="9">
    <source>
        <dbReference type="EMBL" id="JAS25032.1"/>
    </source>
</evidence>
<comment type="similarity">
    <text evidence="2">Belongs to the COG1 family.</text>
</comment>
<accession>A0A1B6DHA7</accession>
<keyword evidence="6" id="KW-0333">Golgi apparatus</keyword>
<dbReference type="GO" id="GO:0000139">
    <property type="term" value="C:Golgi membrane"/>
    <property type="evidence" value="ECO:0007669"/>
    <property type="project" value="UniProtKB-SubCell"/>
</dbReference>
<dbReference type="PANTHER" id="PTHR31658:SF0">
    <property type="entry name" value="CONSERVED OLIGOMERIC GOLGI COMPLEX SUBUNIT 1"/>
    <property type="match status" value="1"/>
</dbReference>
<organism evidence="9">
    <name type="scientific">Clastoptera arizonana</name>
    <name type="common">Arizona spittle bug</name>
    <dbReference type="NCBI Taxonomy" id="38151"/>
    <lineage>
        <taxon>Eukaryota</taxon>
        <taxon>Metazoa</taxon>
        <taxon>Ecdysozoa</taxon>
        <taxon>Arthropoda</taxon>
        <taxon>Hexapoda</taxon>
        <taxon>Insecta</taxon>
        <taxon>Pterygota</taxon>
        <taxon>Neoptera</taxon>
        <taxon>Paraneoptera</taxon>
        <taxon>Hemiptera</taxon>
        <taxon>Auchenorrhyncha</taxon>
        <taxon>Cercopoidea</taxon>
        <taxon>Clastopteridae</taxon>
        <taxon>Clastoptera</taxon>
    </lineage>
</organism>
<comment type="subcellular location">
    <subcellularLocation>
        <location evidence="1">Golgi apparatus membrane</location>
        <topology evidence="1">Peripheral membrane protein</topology>
    </subcellularLocation>
</comment>